<evidence type="ECO:0000313" key="7">
    <source>
        <dbReference type="EMBL" id="EST12710.1"/>
    </source>
</evidence>
<dbReference type="PANTHER" id="PTHR43761:SF1">
    <property type="entry name" value="D-ISOMER SPECIFIC 2-HYDROXYACID DEHYDROGENASE CATALYTIC DOMAIN-CONTAINING PROTEIN-RELATED"/>
    <property type="match status" value="1"/>
</dbReference>
<dbReference type="OrthoDB" id="9805416at2"/>
<evidence type="ECO:0000256" key="2">
    <source>
        <dbReference type="ARBA" id="ARBA00023002"/>
    </source>
</evidence>
<dbReference type="EMBL" id="AWTC01000004">
    <property type="protein sequence ID" value="EST12710.1"/>
    <property type="molecule type" value="Genomic_DNA"/>
</dbReference>
<dbReference type="InterPro" id="IPR036291">
    <property type="entry name" value="NAD(P)-bd_dom_sf"/>
</dbReference>
<feature type="domain" description="D-isomer specific 2-hydroxyacid dehydrogenase catalytic" evidence="5">
    <location>
        <begin position="33"/>
        <end position="318"/>
    </location>
</feature>
<keyword evidence="3" id="KW-0520">NAD</keyword>
<comment type="caution">
    <text evidence="7">The sequence shown here is derived from an EMBL/GenBank/DDBJ whole genome shotgun (WGS) entry which is preliminary data.</text>
</comment>
<dbReference type="GO" id="GO:0016616">
    <property type="term" value="F:oxidoreductase activity, acting on the CH-OH group of donors, NAD or NADP as acceptor"/>
    <property type="evidence" value="ECO:0007669"/>
    <property type="project" value="InterPro"/>
</dbReference>
<feature type="domain" description="D-isomer specific 2-hydroxyacid dehydrogenase NAD-binding" evidence="6">
    <location>
        <begin position="114"/>
        <end position="293"/>
    </location>
</feature>
<accession>V6IZ48</accession>
<dbReference type="Gene3D" id="3.40.50.720">
    <property type="entry name" value="NAD(P)-binding Rossmann-like Domain"/>
    <property type="match status" value="2"/>
</dbReference>
<dbReference type="InterPro" id="IPR050418">
    <property type="entry name" value="D-iso_2-hydroxyacid_DH_PdxB"/>
</dbReference>
<dbReference type="RefSeq" id="WP_023509541.1">
    <property type="nucleotide sequence ID" value="NZ_AWTC01000004.1"/>
</dbReference>
<dbReference type="InterPro" id="IPR043322">
    <property type="entry name" value="CtBP"/>
</dbReference>
<dbReference type="STRING" id="1395513.P343_06250"/>
<dbReference type="SUPFAM" id="SSF51735">
    <property type="entry name" value="NAD(P)-binding Rossmann-fold domains"/>
    <property type="match status" value="1"/>
</dbReference>
<dbReference type="Pfam" id="PF02826">
    <property type="entry name" value="2-Hacid_dh_C"/>
    <property type="match status" value="1"/>
</dbReference>
<keyword evidence="8" id="KW-1185">Reference proteome</keyword>
<comment type="similarity">
    <text evidence="1 4">Belongs to the D-isomer specific 2-hydroxyacid dehydrogenase family.</text>
</comment>
<evidence type="ECO:0000259" key="5">
    <source>
        <dbReference type="Pfam" id="PF00389"/>
    </source>
</evidence>
<sequence>MKIVICDPKKFLNRDLELEIAIIKKELGAQTELCIYEDQGDTDARQKMLQDADAILTSYLKLPDEAMNSMHKLKVISIESTGYNFVDTEAAAQRGIAITAVEEYCTQEVADHAMALMLAVARNLKHYQKQIESKHRFDYNSISGMFRLEGSVLGLIGMGKIGRAVAKRAAGFGLKMIAYSPSCSQETARKYGVTLVSFDELLERSKIIALTTSLTPKNQGMLNHSTFTKMIQKPIIINVSRGGLIVENDLAQALDERLVSGAGLDVLENETDEETTRNPLIGRENVVITPHSAFYSDTALYECQRIAAENLVYYLKGEYDKVFKIVNGLPHEKASNQKV</sequence>
<evidence type="ECO:0000259" key="6">
    <source>
        <dbReference type="Pfam" id="PF02826"/>
    </source>
</evidence>
<proteinExistence type="inferred from homology"/>
<dbReference type="PATRIC" id="fig|1395513.3.peg.1278"/>
<gene>
    <name evidence="7" type="ORF">P343_06250</name>
</gene>
<evidence type="ECO:0000256" key="3">
    <source>
        <dbReference type="ARBA" id="ARBA00023027"/>
    </source>
</evidence>
<dbReference type="InterPro" id="IPR006139">
    <property type="entry name" value="D-isomer_2_OHA_DH_cat_dom"/>
</dbReference>
<evidence type="ECO:0000256" key="4">
    <source>
        <dbReference type="RuleBase" id="RU003719"/>
    </source>
</evidence>
<dbReference type="eggNOG" id="COG1052">
    <property type="taxonomic scope" value="Bacteria"/>
</dbReference>
<dbReference type="CDD" id="cd05299">
    <property type="entry name" value="CtBP_dh"/>
    <property type="match status" value="1"/>
</dbReference>
<dbReference type="Proteomes" id="UP000018296">
    <property type="component" value="Unassembled WGS sequence"/>
</dbReference>
<dbReference type="AlphaFoldDB" id="V6IZ48"/>
<dbReference type="PANTHER" id="PTHR43761">
    <property type="entry name" value="D-ISOMER SPECIFIC 2-HYDROXYACID DEHYDROGENASE FAMILY PROTEIN (AFU_ORTHOLOGUE AFUA_1G13630)"/>
    <property type="match status" value="1"/>
</dbReference>
<evidence type="ECO:0000256" key="1">
    <source>
        <dbReference type="ARBA" id="ARBA00005854"/>
    </source>
</evidence>
<protein>
    <submittedName>
        <fullName evidence="7">2-hydroxyacid dehydrogenase</fullName>
    </submittedName>
</protein>
<dbReference type="GO" id="GO:0003714">
    <property type="term" value="F:transcription corepressor activity"/>
    <property type="evidence" value="ECO:0007669"/>
    <property type="project" value="InterPro"/>
</dbReference>
<evidence type="ECO:0000313" key="8">
    <source>
        <dbReference type="Proteomes" id="UP000018296"/>
    </source>
</evidence>
<reference evidence="7 8" key="1">
    <citation type="journal article" date="2013" name="Genome Announc.">
        <title>Genome Sequence of Sporolactobacillus laevolacticus DSM442, an Efficient Polymer-Grade D-Lactate Producer from Agricultural Waste Cottonseed as a Nitrogen Source.</title>
        <authorList>
            <person name="Wang H."/>
            <person name="Wang L."/>
            <person name="Ju J."/>
            <person name="Yu B."/>
            <person name="Ma Y."/>
        </authorList>
    </citation>
    <scope>NUCLEOTIDE SEQUENCE [LARGE SCALE GENOMIC DNA]</scope>
    <source>
        <strain evidence="7 8">DSM 442</strain>
    </source>
</reference>
<dbReference type="SUPFAM" id="SSF52283">
    <property type="entry name" value="Formate/glycerate dehydrogenase catalytic domain-like"/>
    <property type="match status" value="1"/>
</dbReference>
<keyword evidence="2 4" id="KW-0560">Oxidoreductase</keyword>
<dbReference type="GO" id="GO:0051287">
    <property type="term" value="F:NAD binding"/>
    <property type="evidence" value="ECO:0007669"/>
    <property type="project" value="InterPro"/>
</dbReference>
<name>V6IZ48_9BACL</name>
<dbReference type="InterPro" id="IPR006140">
    <property type="entry name" value="D-isomer_DH_NAD-bd"/>
</dbReference>
<dbReference type="Pfam" id="PF00389">
    <property type="entry name" value="2-Hacid_dh"/>
    <property type="match status" value="1"/>
</dbReference>
<organism evidence="7 8">
    <name type="scientific">Sporolactobacillus laevolacticus DSM 442</name>
    <dbReference type="NCBI Taxonomy" id="1395513"/>
    <lineage>
        <taxon>Bacteria</taxon>
        <taxon>Bacillati</taxon>
        <taxon>Bacillota</taxon>
        <taxon>Bacilli</taxon>
        <taxon>Bacillales</taxon>
        <taxon>Sporolactobacillaceae</taxon>
        <taxon>Sporolactobacillus</taxon>
    </lineage>
</organism>